<name>A0A9D4V6S7_ADICA</name>
<comment type="caution">
    <text evidence="1">The sequence shown here is derived from an EMBL/GenBank/DDBJ whole genome shotgun (WGS) entry which is preliminary data.</text>
</comment>
<gene>
    <name evidence="1" type="ORF">GOP47_0003866</name>
</gene>
<reference evidence="1" key="1">
    <citation type="submission" date="2021-01" db="EMBL/GenBank/DDBJ databases">
        <title>Adiantum capillus-veneris genome.</title>
        <authorList>
            <person name="Fang Y."/>
            <person name="Liao Q."/>
        </authorList>
    </citation>
    <scope>NUCLEOTIDE SEQUENCE</scope>
    <source>
        <strain evidence="1">H3</strain>
        <tissue evidence="1">Leaf</tissue>
    </source>
</reference>
<proteinExistence type="predicted"/>
<accession>A0A9D4V6S7</accession>
<evidence type="ECO:0000313" key="1">
    <source>
        <dbReference type="EMBL" id="KAI5080683.1"/>
    </source>
</evidence>
<organism evidence="1 2">
    <name type="scientific">Adiantum capillus-veneris</name>
    <name type="common">Maidenhair fern</name>
    <dbReference type="NCBI Taxonomy" id="13818"/>
    <lineage>
        <taxon>Eukaryota</taxon>
        <taxon>Viridiplantae</taxon>
        <taxon>Streptophyta</taxon>
        <taxon>Embryophyta</taxon>
        <taxon>Tracheophyta</taxon>
        <taxon>Polypodiopsida</taxon>
        <taxon>Polypodiidae</taxon>
        <taxon>Polypodiales</taxon>
        <taxon>Pteridineae</taxon>
        <taxon>Pteridaceae</taxon>
        <taxon>Vittarioideae</taxon>
        <taxon>Adiantum</taxon>
    </lineage>
</organism>
<evidence type="ECO:0000313" key="2">
    <source>
        <dbReference type="Proteomes" id="UP000886520"/>
    </source>
</evidence>
<dbReference type="AlphaFoldDB" id="A0A9D4V6S7"/>
<dbReference type="Proteomes" id="UP000886520">
    <property type="component" value="Chromosome 4"/>
</dbReference>
<protein>
    <submittedName>
        <fullName evidence="1">Uncharacterized protein</fullName>
    </submittedName>
</protein>
<dbReference type="EMBL" id="JABFUD020000004">
    <property type="protein sequence ID" value="KAI5080683.1"/>
    <property type="molecule type" value="Genomic_DNA"/>
</dbReference>
<keyword evidence="2" id="KW-1185">Reference proteome</keyword>
<sequence length="145" mass="17169">MRIKRNTFTKLFYAIKLLFLYKTQRRLIAEHQVRIISLLESLPGHQVRIPPRFATKKAKELLRKTRATTMEAEKLNISECRLYRKKSKMLVLTGKLSQTAKIDGEDCYVRDQLEDELKEVLKILKDLWNRSRALLSQIRIELDVL</sequence>